<protein>
    <submittedName>
        <fullName evidence="2">Uncharacterized protein</fullName>
    </submittedName>
</protein>
<feature type="compositionally biased region" description="Basic and acidic residues" evidence="1">
    <location>
        <begin position="47"/>
        <end position="57"/>
    </location>
</feature>
<dbReference type="AlphaFoldDB" id="A0A8S9RHC4"/>
<sequence length="149" mass="16696">MMISGHGNEKASWAMKRDNEGKERESPLAMQTREEDVQKIKTQGEGAMERCELRRSLTSDVSLKSDVSQRSLTSDVSVIPSSRGDTNKMPSLRGDAKQDVFIERRCEVKKRKEVDPTGQEECVVGDAKQGESDWRAILKREEKGGGSHE</sequence>
<dbReference type="Proteomes" id="UP000712600">
    <property type="component" value="Unassembled WGS sequence"/>
</dbReference>
<accession>A0A8S9RHC4</accession>
<feature type="compositionally biased region" description="Basic and acidic residues" evidence="1">
    <location>
        <begin position="15"/>
        <end position="39"/>
    </location>
</feature>
<name>A0A8S9RHC4_BRACR</name>
<reference evidence="2" key="1">
    <citation type="submission" date="2019-12" db="EMBL/GenBank/DDBJ databases">
        <title>Genome sequencing and annotation of Brassica cretica.</title>
        <authorList>
            <person name="Studholme D.J."/>
            <person name="Sarris P."/>
        </authorList>
    </citation>
    <scope>NUCLEOTIDE SEQUENCE</scope>
    <source>
        <strain evidence="2">PFS-109/04</strain>
        <tissue evidence="2">Leaf</tissue>
    </source>
</reference>
<evidence type="ECO:0000313" key="2">
    <source>
        <dbReference type="EMBL" id="KAF3572076.1"/>
    </source>
</evidence>
<evidence type="ECO:0000256" key="1">
    <source>
        <dbReference type="SAM" id="MobiDB-lite"/>
    </source>
</evidence>
<proteinExistence type="predicted"/>
<comment type="caution">
    <text evidence="2">The sequence shown here is derived from an EMBL/GenBank/DDBJ whole genome shotgun (WGS) entry which is preliminary data.</text>
</comment>
<evidence type="ECO:0000313" key="3">
    <source>
        <dbReference type="Proteomes" id="UP000712600"/>
    </source>
</evidence>
<gene>
    <name evidence="2" type="ORF">F2Q69_00058607</name>
</gene>
<dbReference type="EMBL" id="QGKX02000095">
    <property type="protein sequence ID" value="KAF3572076.1"/>
    <property type="molecule type" value="Genomic_DNA"/>
</dbReference>
<feature type="compositionally biased region" description="Polar residues" evidence="1">
    <location>
        <begin position="58"/>
        <end position="84"/>
    </location>
</feature>
<feature type="region of interest" description="Disordered" evidence="1">
    <location>
        <begin position="1"/>
        <end position="98"/>
    </location>
</feature>
<organism evidence="2 3">
    <name type="scientific">Brassica cretica</name>
    <name type="common">Mustard</name>
    <dbReference type="NCBI Taxonomy" id="69181"/>
    <lineage>
        <taxon>Eukaryota</taxon>
        <taxon>Viridiplantae</taxon>
        <taxon>Streptophyta</taxon>
        <taxon>Embryophyta</taxon>
        <taxon>Tracheophyta</taxon>
        <taxon>Spermatophyta</taxon>
        <taxon>Magnoliopsida</taxon>
        <taxon>eudicotyledons</taxon>
        <taxon>Gunneridae</taxon>
        <taxon>Pentapetalae</taxon>
        <taxon>rosids</taxon>
        <taxon>malvids</taxon>
        <taxon>Brassicales</taxon>
        <taxon>Brassicaceae</taxon>
        <taxon>Brassiceae</taxon>
        <taxon>Brassica</taxon>
    </lineage>
</organism>